<proteinExistence type="predicted"/>
<keyword evidence="2 3" id="KW-0067">ATP-binding</keyword>
<dbReference type="InterPro" id="IPR008266">
    <property type="entry name" value="Tyr_kinase_AS"/>
</dbReference>
<gene>
    <name evidence="5" type="ORF">QCA50_006007</name>
</gene>
<dbReference type="GO" id="GO:0004674">
    <property type="term" value="F:protein serine/threonine kinase activity"/>
    <property type="evidence" value="ECO:0007669"/>
    <property type="project" value="TreeGrafter"/>
</dbReference>
<dbReference type="SUPFAM" id="SSF56112">
    <property type="entry name" value="Protein kinase-like (PK-like)"/>
    <property type="match status" value="1"/>
</dbReference>
<keyword evidence="1 3" id="KW-0547">Nucleotide-binding</keyword>
<dbReference type="InterPro" id="IPR051681">
    <property type="entry name" value="Ser/Thr_Kinases-Pseudokinases"/>
</dbReference>
<dbReference type="PROSITE" id="PS50011">
    <property type="entry name" value="PROTEIN_KINASE_DOM"/>
    <property type="match status" value="1"/>
</dbReference>
<evidence type="ECO:0000256" key="1">
    <source>
        <dbReference type="ARBA" id="ARBA00022741"/>
    </source>
</evidence>
<dbReference type="Gene3D" id="1.10.510.10">
    <property type="entry name" value="Transferase(Phosphotransferase) domain 1"/>
    <property type="match status" value="1"/>
</dbReference>
<feature type="binding site" evidence="3">
    <location>
        <position position="121"/>
    </location>
    <ligand>
        <name>ATP</name>
        <dbReference type="ChEBI" id="CHEBI:30616"/>
    </ligand>
</feature>
<evidence type="ECO:0000259" key="4">
    <source>
        <dbReference type="PROSITE" id="PS50011"/>
    </source>
</evidence>
<dbReference type="InterPro" id="IPR000719">
    <property type="entry name" value="Prot_kinase_dom"/>
</dbReference>
<evidence type="ECO:0000256" key="2">
    <source>
        <dbReference type="ARBA" id="ARBA00022840"/>
    </source>
</evidence>
<organism evidence="5 6">
    <name type="scientific">Cerrena zonata</name>
    <dbReference type="NCBI Taxonomy" id="2478898"/>
    <lineage>
        <taxon>Eukaryota</taxon>
        <taxon>Fungi</taxon>
        <taxon>Dikarya</taxon>
        <taxon>Basidiomycota</taxon>
        <taxon>Agaricomycotina</taxon>
        <taxon>Agaricomycetes</taxon>
        <taxon>Polyporales</taxon>
        <taxon>Cerrenaceae</taxon>
        <taxon>Cerrena</taxon>
    </lineage>
</organism>
<comment type="caution">
    <text evidence="5">The sequence shown here is derived from an EMBL/GenBank/DDBJ whole genome shotgun (WGS) entry which is preliminary data.</text>
</comment>
<dbReference type="PROSITE" id="PS00109">
    <property type="entry name" value="PROTEIN_KINASE_TYR"/>
    <property type="match status" value="1"/>
</dbReference>
<sequence length="379" mass="42697">MRGQQCIRPILRTHLPLQTSLFHQATYIQSSIVPTQQDVDQLFQIHLDSIAAKSVSSAIDIRATKSLSNLRRLCSLIDRLPSALYLQDVHFAERTWPQAVGGGSFSDVYMARKGDLKVAVKVLRTHQNSDERQRRKLRKNFISEALLWASCKHKYVLPFLGVDTTNFRHGMCMVLPWMDHGKILCKLKLLREENNTRGCKKQVDTWILHIAEGLAYLHSLGIIHGDLRAANVLLDENYNIKLSDFGLSLVADDIVTQATTIERTPNWIAPELLNPEKFGGNSSKPTLSGDVYAFGCVTIELYTGKPPYPGLQSYQVITKVLAAEPIPLPAFYDEPRVMDYSMWAIVERCLSQDSSLRPHAHDIPEGLRSLSLYQAVSCL</sequence>
<dbReference type="PANTHER" id="PTHR44329">
    <property type="entry name" value="SERINE/THREONINE-PROTEIN KINASE TNNI3K-RELATED"/>
    <property type="match status" value="1"/>
</dbReference>
<dbReference type="InterPro" id="IPR011009">
    <property type="entry name" value="Kinase-like_dom_sf"/>
</dbReference>
<evidence type="ECO:0000313" key="5">
    <source>
        <dbReference type="EMBL" id="KAK7690905.1"/>
    </source>
</evidence>
<dbReference type="InterPro" id="IPR001245">
    <property type="entry name" value="Ser-Thr/Tyr_kinase_cat_dom"/>
</dbReference>
<accession>A0AAW0GI52</accession>
<dbReference type="Pfam" id="PF07714">
    <property type="entry name" value="PK_Tyr_Ser-Thr"/>
    <property type="match status" value="1"/>
</dbReference>
<dbReference type="Proteomes" id="UP001385951">
    <property type="component" value="Unassembled WGS sequence"/>
</dbReference>
<evidence type="ECO:0000313" key="6">
    <source>
        <dbReference type="Proteomes" id="UP001385951"/>
    </source>
</evidence>
<feature type="domain" description="Protein kinase" evidence="4">
    <location>
        <begin position="94"/>
        <end position="372"/>
    </location>
</feature>
<dbReference type="PROSITE" id="PS00107">
    <property type="entry name" value="PROTEIN_KINASE_ATP"/>
    <property type="match status" value="1"/>
</dbReference>
<dbReference type="EMBL" id="JASBNA010000006">
    <property type="protein sequence ID" value="KAK7690905.1"/>
    <property type="molecule type" value="Genomic_DNA"/>
</dbReference>
<dbReference type="PANTHER" id="PTHR44329:SF298">
    <property type="entry name" value="MIXED LINEAGE KINASE DOMAIN-LIKE PROTEIN"/>
    <property type="match status" value="1"/>
</dbReference>
<name>A0AAW0GI52_9APHY</name>
<dbReference type="InterPro" id="IPR017441">
    <property type="entry name" value="Protein_kinase_ATP_BS"/>
</dbReference>
<evidence type="ECO:0000256" key="3">
    <source>
        <dbReference type="PROSITE-ProRule" id="PRU10141"/>
    </source>
</evidence>
<dbReference type="GO" id="GO:0005524">
    <property type="term" value="F:ATP binding"/>
    <property type="evidence" value="ECO:0007669"/>
    <property type="project" value="UniProtKB-UniRule"/>
</dbReference>
<dbReference type="AlphaFoldDB" id="A0AAW0GI52"/>
<keyword evidence="6" id="KW-1185">Reference proteome</keyword>
<reference evidence="5 6" key="1">
    <citation type="submission" date="2022-09" db="EMBL/GenBank/DDBJ databases">
        <authorList>
            <person name="Palmer J.M."/>
        </authorList>
    </citation>
    <scope>NUCLEOTIDE SEQUENCE [LARGE SCALE GENOMIC DNA]</scope>
    <source>
        <strain evidence="5 6">DSM 7382</strain>
    </source>
</reference>
<protein>
    <recommendedName>
        <fullName evidence="4">Protein kinase domain-containing protein</fullName>
    </recommendedName>
</protein>